<feature type="transmembrane region" description="Helical" evidence="3">
    <location>
        <begin position="40"/>
        <end position="63"/>
    </location>
</feature>
<dbReference type="PANTHER" id="PTHR45138">
    <property type="entry name" value="REGULATORY COMPONENTS OF SENSORY TRANSDUCTION SYSTEM"/>
    <property type="match status" value="1"/>
</dbReference>
<dbReference type="InterPro" id="IPR050469">
    <property type="entry name" value="Diguanylate_Cyclase"/>
</dbReference>
<dbReference type="RefSeq" id="WP_213669333.1">
    <property type="nucleotide sequence ID" value="NZ_JAHCDA010000001.1"/>
</dbReference>
<feature type="transmembrane region" description="Helical" evidence="3">
    <location>
        <begin position="123"/>
        <end position="141"/>
    </location>
</feature>
<comment type="catalytic activity">
    <reaction evidence="2">
        <text>2 GTP = 3',3'-c-di-GMP + 2 diphosphate</text>
        <dbReference type="Rhea" id="RHEA:24898"/>
        <dbReference type="ChEBI" id="CHEBI:33019"/>
        <dbReference type="ChEBI" id="CHEBI:37565"/>
        <dbReference type="ChEBI" id="CHEBI:58805"/>
        <dbReference type="EC" id="2.7.7.65"/>
    </reaction>
</comment>
<evidence type="ECO:0000256" key="3">
    <source>
        <dbReference type="SAM" id="Phobius"/>
    </source>
</evidence>
<keyword evidence="5" id="KW-0548">Nucleotidyltransferase</keyword>
<feature type="transmembrane region" description="Helical" evidence="3">
    <location>
        <begin position="153"/>
        <end position="174"/>
    </location>
</feature>
<dbReference type="PROSITE" id="PS50887">
    <property type="entry name" value="GGDEF"/>
    <property type="match status" value="1"/>
</dbReference>
<dbReference type="GO" id="GO:0052621">
    <property type="term" value="F:diguanylate cyclase activity"/>
    <property type="evidence" value="ECO:0007669"/>
    <property type="project" value="UniProtKB-EC"/>
</dbReference>
<dbReference type="Gene3D" id="3.30.70.270">
    <property type="match status" value="1"/>
</dbReference>
<keyword evidence="3" id="KW-1133">Transmembrane helix</keyword>
<reference evidence="5 6" key="1">
    <citation type="submission" date="2021-05" db="EMBL/GenBank/DDBJ databases">
        <title>Roseococcus sp. XZZS9, whole genome shotgun sequencing project.</title>
        <authorList>
            <person name="Zhao G."/>
            <person name="Shen L."/>
        </authorList>
    </citation>
    <scope>NUCLEOTIDE SEQUENCE [LARGE SCALE GENOMIC DNA]</scope>
    <source>
        <strain evidence="5 6">XZZS9</strain>
    </source>
</reference>
<feature type="transmembrane region" description="Helical" evidence="3">
    <location>
        <begin position="98"/>
        <end position="117"/>
    </location>
</feature>
<evidence type="ECO:0000313" key="6">
    <source>
        <dbReference type="Proteomes" id="UP000766336"/>
    </source>
</evidence>
<accession>A0ABS5QB14</accession>
<name>A0ABS5QB14_9PROT</name>
<keyword evidence="3" id="KW-0812">Transmembrane</keyword>
<gene>
    <name evidence="5" type="ORF">KHU32_07255</name>
</gene>
<dbReference type="Proteomes" id="UP000766336">
    <property type="component" value="Unassembled WGS sequence"/>
</dbReference>
<dbReference type="PANTHER" id="PTHR45138:SF9">
    <property type="entry name" value="DIGUANYLATE CYCLASE DGCM-RELATED"/>
    <property type="match status" value="1"/>
</dbReference>
<dbReference type="CDD" id="cd01949">
    <property type="entry name" value="GGDEF"/>
    <property type="match status" value="1"/>
</dbReference>
<evidence type="ECO:0000256" key="2">
    <source>
        <dbReference type="ARBA" id="ARBA00034247"/>
    </source>
</evidence>
<protein>
    <recommendedName>
        <fullName evidence="1">diguanylate cyclase</fullName>
        <ecNumber evidence="1">2.7.7.65</ecNumber>
    </recommendedName>
</protein>
<keyword evidence="3" id="KW-0472">Membrane</keyword>
<sequence>MAQGSMELDFTSLLAATGFSAAVLSVVLIAAWRMSRIDRFLLTCAMGAVLIAVGVGFSALYIASAAPPLGAMAFALMLVGLATLYGTARQFSAGASPAWAVALASLLSLAVTVPPILLGLTGVGFVLGYGASAALLLMTAYHYWRARREAPGIIVSIAGLYLLVGLSFLPRAALVLLEWEAVIPGQPSNWAENLSLILVVAAIPGIGAMTMSLSQIRLVRTHRLEALTDPLTGLMNRRALFEAEGGGAVAVTLFDIDRFKAINDTHGHARGDRVLLLFAAALRECRDGDDLAARIGGEEFALIHPLSSPRATPEAALRRAEAVRARFAVLAREKEGMACTASAGLVIGDGTAGLEALLAEADRALYAAKRQGRDRLVLAQAPPTLAC</sequence>
<evidence type="ECO:0000313" key="5">
    <source>
        <dbReference type="EMBL" id="MBS7810729.1"/>
    </source>
</evidence>
<dbReference type="InterPro" id="IPR000160">
    <property type="entry name" value="GGDEF_dom"/>
</dbReference>
<dbReference type="InterPro" id="IPR043128">
    <property type="entry name" value="Rev_trsase/Diguanyl_cyclase"/>
</dbReference>
<feature type="transmembrane region" description="Helical" evidence="3">
    <location>
        <begin position="194"/>
        <end position="213"/>
    </location>
</feature>
<dbReference type="EMBL" id="JAHCDA010000001">
    <property type="protein sequence ID" value="MBS7810729.1"/>
    <property type="molecule type" value="Genomic_DNA"/>
</dbReference>
<evidence type="ECO:0000259" key="4">
    <source>
        <dbReference type="PROSITE" id="PS50887"/>
    </source>
</evidence>
<proteinExistence type="predicted"/>
<feature type="transmembrane region" description="Helical" evidence="3">
    <location>
        <begin position="69"/>
        <end position="86"/>
    </location>
</feature>
<dbReference type="SUPFAM" id="SSF55073">
    <property type="entry name" value="Nucleotide cyclase"/>
    <property type="match status" value="1"/>
</dbReference>
<keyword evidence="6" id="KW-1185">Reference proteome</keyword>
<feature type="transmembrane region" description="Helical" evidence="3">
    <location>
        <begin position="12"/>
        <end position="33"/>
    </location>
</feature>
<evidence type="ECO:0000256" key="1">
    <source>
        <dbReference type="ARBA" id="ARBA00012528"/>
    </source>
</evidence>
<dbReference type="InterPro" id="IPR029787">
    <property type="entry name" value="Nucleotide_cyclase"/>
</dbReference>
<dbReference type="NCBIfam" id="TIGR00254">
    <property type="entry name" value="GGDEF"/>
    <property type="match status" value="1"/>
</dbReference>
<dbReference type="Pfam" id="PF00990">
    <property type="entry name" value="GGDEF"/>
    <property type="match status" value="1"/>
</dbReference>
<dbReference type="EC" id="2.7.7.65" evidence="1"/>
<dbReference type="SMART" id="SM00267">
    <property type="entry name" value="GGDEF"/>
    <property type="match status" value="1"/>
</dbReference>
<keyword evidence="5" id="KW-0808">Transferase</keyword>
<organism evidence="5 6">
    <name type="scientific">Roseococcus pinisoli</name>
    <dbReference type="NCBI Taxonomy" id="2835040"/>
    <lineage>
        <taxon>Bacteria</taxon>
        <taxon>Pseudomonadati</taxon>
        <taxon>Pseudomonadota</taxon>
        <taxon>Alphaproteobacteria</taxon>
        <taxon>Acetobacterales</taxon>
        <taxon>Roseomonadaceae</taxon>
        <taxon>Roseococcus</taxon>
    </lineage>
</organism>
<feature type="domain" description="GGDEF" evidence="4">
    <location>
        <begin position="247"/>
        <end position="381"/>
    </location>
</feature>
<comment type="caution">
    <text evidence="5">The sequence shown here is derived from an EMBL/GenBank/DDBJ whole genome shotgun (WGS) entry which is preliminary data.</text>
</comment>